<dbReference type="Proteomes" id="UP001221757">
    <property type="component" value="Unassembled WGS sequence"/>
</dbReference>
<keyword evidence="2" id="KW-0863">Zinc-finger</keyword>
<dbReference type="GO" id="GO:0008270">
    <property type="term" value="F:zinc ion binding"/>
    <property type="evidence" value="ECO:0007669"/>
    <property type="project" value="UniProtKB-KW"/>
</dbReference>
<name>A0AAD7CD08_MYCRO</name>
<keyword evidence="2" id="KW-0479">Metal-binding</keyword>
<reference evidence="4" key="1">
    <citation type="submission" date="2023-03" db="EMBL/GenBank/DDBJ databases">
        <title>Massive genome expansion in bonnet fungi (Mycena s.s.) driven by repeated elements and novel gene families across ecological guilds.</title>
        <authorList>
            <consortium name="Lawrence Berkeley National Laboratory"/>
            <person name="Harder C.B."/>
            <person name="Miyauchi S."/>
            <person name="Viragh M."/>
            <person name="Kuo A."/>
            <person name="Thoen E."/>
            <person name="Andreopoulos B."/>
            <person name="Lu D."/>
            <person name="Skrede I."/>
            <person name="Drula E."/>
            <person name="Henrissat B."/>
            <person name="Morin E."/>
            <person name="Kohler A."/>
            <person name="Barry K."/>
            <person name="LaButti K."/>
            <person name="Morin E."/>
            <person name="Salamov A."/>
            <person name="Lipzen A."/>
            <person name="Mereny Z."/>
            <person name="Hegedus B."/>
            <person name="Baldrian P."/>
            <person name="Stursova M."/>
            <person name="Weitz H."/>
            <person name="Taylor A."/>
            <person name="Grigoriev I.V."/>
            <person name="Nagy L.G."/>
            <person name="Martin F."/>
            <person name="Kauserud H."/>
        </authorList>
    </citation>
    <scope>NUCLEOTIDE SEQUENCE</scope>
    <source>
        <strain evidence="4">CBHHK067</strain>
    </source>
</reference>
<dbReference type="PROSITE" id="PS50158">
    <property type="entry name" value="ZF_CCHC"/>
    <property type="match status" value="1"/>
</dbReference>
<accession>A0AAD7CD08</accession>
<gene>
    <name evidence="4" type="ORF">B0H17DRAFT_1148383</name>
</gene>
<keyword evidence="5" id="KW-1185">Reference proteome</keyword>
<dbReference type="GO" id="GO:0003676">
    <property type="term" value="F:nucleic acid binding"/>
    <property type="evidence" value="ECO:0007669"/>
    <property type="project" value="InterPro"/>
</dbReference>
<protein>
    <recommendedName>
        <fullName evidence="3">CCHC-type domain-containing protein</fullName>
    </recommendedName>
</protein>
<feature type="domain" description="CCHC-type" evidence="3">
    <location>
        <begin position="236"/>
        <end position="249"/>
    </location>
</feature>
<evidence type="ECO:0000313" key="4">
    <source>
        <dbReference type="EMBL" id="KAJ7645728.1"/>
    </source>
</evidence>
<evidence type="ECO:0000256" key="2">
    <source>
        <dbReference type="PROSITE-ProRule" id="PRU00047"/>
    </source>
</evidence>
<keyword evidence="2" id="KW-0862">Zinc</keyword>
<dbReference type="GO" id="GO:0006397">
    <property type="term" value="P:mRNA processing"/>
    <property type="evidence" value="ECO:0007669"/>
    <property type="project" value="UniProtKB-KW"/>
</dbReference>
<sequence>MVIPSGEKPIPGDAVDVSPQPIVPSHTSTKLLFDDTVAEKNSFRANNNSIPEVIYSLAKNGISPPLTLFLPASLERIHSSNVKTVKHGTGETTKITVIDVSEFPDEGTLDQANFLTCYNTFLTFMEGSAGRNIFRGFATHYDHILSDPDICTWFLAYRFFDKKMGAQFFTRPYIIDVQDAEYRDALQAAKNLLLMSNSVNSAQPMDASSRILRIGKERSERSKPYDRDDKQHSVLCFRCGRMGHSAPRCSASDPSRHGRNFVIFTTREGLFRIHDQRPVFMHSTSALFAANHTTERSTVLAPSLRSFTRFNTRPFHNIFLSEAFSLANTCYYTISQWSFIALLLGHYVLPNWLLYNSLFGVSIAHPFGVCTPPIWRLHYTPICLTTTVLITTNSTTTHGRA</sequence>
<evidence type="ECO:0000256" key="1">
    <source>
        <dbReference type="ARBA" id="ARBA00022664"/>
    </source>
</evidence>
<organism evidence="4 5">
    <name type="scientific">Mycena rosella</name>
    <name type="common">Pink bonnet</name>
    <name type="synonym">Agaricus rosellus</name>
    <dbReference type="NCBI Taxonomy" id="1033263"/>
    <lineage>
        <taxon>Eukaryota</taxon>
        <taxon>Fungi</taxon>
        <taxon>Dikarya</taxon>
        <taxon>Basidiomycota</taxon>
        <taxon>Agaricomycotina</taxon>
        <taxon>Agaricomycetes</taxon>
        <taxon>Agaricomycetidae</taxon>
        <taxon>Agaricales</taxon>
        <taxon>Marasmiineae</taxon>
        <taxon>Mycenaceae</taxon>
        <taxon>Mycena</taxon>
    </lineage>
</organism>
<comment type="caution">
    <text evidence="4">The sequence shown here is derived from an EMBL/GenBank/DDBJ whole genome shotgun (WGS) entry which is preliminary data.</text>
</comment>
<dbReference type="SUPFAM" id="SSF57756">
    <property type="entry name" value="Retrovirus zinc finger-like domains"/>
    <property type="match status" value="1"/>
</dbReference>
<dbReference type="InterPro" id="IPR036875">
    <property type="entry name" value="Znf_CCHC_sf"/>
</dbReference>
<dbReference type="EMBL" id="JARKIE010000396">
    <property type="protein sequence ID" value="KAJ7645728.1"/>
    <property type="molecule type" value="Genomic_DNA"/>
</dbReference>
<evidence type="ECO:0000313" key="5">
    <source>
        <dbReference type="Proteomes" id="UP001221757"/>
    </source>
</evidence>
<dbReference type="AlphaFoldDB" id="A0AAD7CD08"/>
<keyword evidence="1" id="KW-0507">mRNA processing</keyword>
<dbReference type="InterPro" id="IPR001878">
    <property type="entry name" value="Znf_CCHC"/>
</dbReference>
<evidence type="ECO:0000259" key="3">
    <source>
        <dbReference type="PROSITE" id="PS50158"/>
    </source>
</evidence>
<proteinExistence type="predicted"/>